<accession>A0A077ZLZ0</accession>
<feature type="domain" description="CAP-Gly" evidence="2">
    <location>
        <begin position="68"/>
        <end position="110"/>
    </location>
</feature>
<evidence type="ECO:0000259" key="2">
    <source>
        <dbReference type="PROSITE" id="PS50245"/>
    </source>
</evidence>
<dbReference type="SUPFAM" id="SSF74924">
    <property type="entry name" value="Cap-Gly domain"/>
    <property type="match status" value="1"/>
</dbReference>
<dbReference type="InterPro" id="IPR036859">
    <property type="entry name" value="CAP-Gly_dom_sf"/>
</dbReference>
<reference evidence="3" key="2">
    <citation type="submission" date="2014-03" db="EMBL/GenBank/DDBJ databases">
        <title>The whipworm genome and dual-species transcriptomics of an intimate host-pathogen interaction.</title>
        <authorList>
            <person name="Foth B.J."/>
            <person name="Tsai I.J."/>
            <person name="Reid A.J."/>
            <person name="Bancroft A.J."/>
            <person name="Nichol S."/>
            <person name="Tracey A."/>
            <person name="Holroyd N."/>
            <person name="Cotton J.A."/>
            <person name="Stanley E.J."/>
            <person name="Zarowiecki M."/>
            <person name="Liu J.Z."/>
            <person name="Huckvale T."/>
            <person name="Cooper P.J."/>
            <person name="Grencis R.K."/>
            <person name="Berriman M."/>
        </authorList>
    </citation>
    <scope>NUCLEOTIDE SEQUENCE [LARGE SCALE GENOMIC DNA]</scope>
</reference>
<protein>
    <submittedName>
        <fullName evidence="3">CAP GLY domain containing protein</fullName>
    </submittedName>
</protein>
<dbReference type="PROSITE" id="PS50245">
    <property type="entry name" value="CAP_GLY_2"/>
    <property type="match status" value="1"/>
</dbReference>
<dbReference type="STRING" id="36087.A0A077ZLZ0"/>
<dbReference type="Pfam" id="PF01302">
    <property type="entry name" value="CAP_GLY"/>
    <property type="match status" value="1"/>
</dbReference>
<dbReference type="PANTHER" id="PTHR18916">
    <property type="entry name" value="DYNACTIN 1-RELATED MICROTUBULE-BINDING"/>
    <property type="match status" value="1"/>
</dbReference>
<evidence type="ECO:0000256" key="1">
    <source>
        <dbReference type="SAM" id="MobiDB-lite"/>
    </source>
</evidence>
<dbReference type="InterPro" id="IPR000938">
    <property type="entry name" value="CAP-Gly_domain"/>
</dbReference>
<sequence>METAENLNKSNSPLKPSHLPRPVGLALSRGLSKESLVSVNSTQVVDDWIVGDRCYVSGVRPGKIAFLGETHFGSGDWAGVVLDEATGKNDGCVMGVRYFQCSPDHGLFCRLTKLSRQPLPKLKLVSCNEKEAEADGPSEGMCTCKAYLVQLGMRAWHETNKYAAIFEV</sequence>
<organism evidence="3 4">
    <name type="scientific">Trichuris trichiura</name>
    <name type="common">Whipworm</name>
    <name type="synonym">Trichocephalus trichiurus</name>
    <dbReference type="NCBI Taxonomy" id="36087"/>
    <lineage>
        <taxon>Eukaryota</taxon>
        <taxon>Metazoa</taxon>
        <taxon>Ecdysozoa</taxon>
        <taxon>Nematoda</taxon>
        <taxon>Enoplea</taxon>
        <taxon>Dorylaimia</taxon>
        <taxon>Trichinellida</taxon>
        <taxon>Trichuridae</taxon>
        <taxon>Trichuris</taxon>
    </lineage>
</organism>
<gene>
    <name evidence="3" type="ORF">TTRE_0000916701</name>
</gene>
<dbReference type="SMART" id="SM01052">
    <property type="entry name" value="CAP_GLY"/>
    <property type="match status" value="1"/>
</dbReference>
<reference evidence="3" key="1">
    <citation type="submission" date="2014-01" db="EMBL/GenBank/DDBJ databases">
        <authorList>
            <person name="Aslett M."/>
        </authorList>
    </citation>
    <scope>NUCLEOTIDE SEQUENCE</scope>
</reference>
<dbReference type="EMBL" id="HG807388">
    <property type="protein sequence ID" value="CDW60773.1"/>
    <property type="molecule type" value="Genomic_DNA"/>
</dbReference>
<dbReference type="Gene3D" id="2.30.30.190">
    <property type="entry name" value="CAP Gly-rich-like domain"/>
    <property type="match status" value="1"/>
</dbReference>
<proteinExistence type="predicted"/>
<dbReference type="Proteomes" id="UP000030665">
    <property type="component" value="Unassembled WGS sequence"/>
</dbReference>
<name>A0A077ZLZ0_TRITR</name>
<evidence type="ECO:0000313" key="4">
    <source>
        <dbReference type="Proteomes" id="UP000030665"/>
    </source>
</evidence>
<dbReference type="AlphaFoldDB" id="A0A077ZLZ0"/>
<feature type="compositionally biased region" description="Polar residues" evidence="1">
    <location>
        <begin position="1"/>
        <end position="14"/>
    </location>
</feature>
<dbReference type="PROSITE" id="PS00845">
    <property type="entry name" value="CAP_GLY_1"/>
    <property type="match status" value="1"/>
</dbReference>
<evidence type="ECO:0000313" key="3">
    <source>
        <dbReference type="EMBL" id="CDW60773.1"/>
    </source>
</evidence>
<keyword evidence="4" id="KW-1185">Reference proteome</keyword>
<feature type="region of interest" description="Disordered" evidence="1">
    <location>
        <begin position="1"/>
        <end position="21"/>
    </location>
</feature>
<dbReference type="OrthoDB" id="2130750at2759"/>